<keyword evidence="5" id="KW-1185">Reference proteome</keyword>
<accession>A0ABU8T452</accession>
<evidence type="ECO:0000256" key="1">
    <source>
        <dbReference type="ARBA" id="ARBA00006432"/>
    </source>
</evidence>
<dbReference type="RefSeq" id="WP_340287309.1">
    <property type="nucleotide sequence ID" value="NZ_JBBJUP010000005.1"/>
</dbReference>
<comment type="caution">
    <text evidence="4">The sequence shown here is derived from an EMBL/GenBank/DDBJ whole genome shotgun (WGS) entry which is preliminary data.</text>
</comment>
<dbReference type="SUPFAM" id="SSF56801">
    <property type="entry name" value="Acetyl-CoA synthetase-like"/>
    <property type="match status" value="1"/>
</dbReference>
<organism evidence="4 5">
    <name type="scientific">Pseudonocardia spirodelae</name>
    <dbReference type="NCBI Taxonomy" id="3133431"/>
    <lineage>
        <taxon>Bacteria</taxon>
        <taxon>Bacillati</taxon>
        <taxon>Actinomycetota</taxon>
        <taxon>Actinomycetes</taxon>
        <taxon>Pseudonocardiales</taxon>
        <taxon>Pseudonocardiaceae</taxon>
        <taxon>Pseudonocardia</taxon>
    </lineage>
</organism>
<evidence type="ECO:0000313" key="4">
    <source>
        <dbReference type="EMBL" id="MEJ8278731.1"/>
    </source>
</evidence>
<dbReference type="InterPro" id="IPR025110">
    <property type="entry name" value="AMP-bd_C"/>
</dbReference>
<gene>
    <name evidence="4" type="ORF">WJX68_07290</name>
</gene>
<sequence>MSGARADAADASDADASAPVVPAPWLPRGLADAVAAAGERLARLGVRAGERVVLDTPTRARWAVLPYLLAADRLGAASLVADAGWTVRERDAVLADTAPHHVVGTDGGAATGPGGPRTPGVFLLPTTSGSTGGPAVLARDRRSWRLGFDALGALPGPVLVPGPPSSTLYLFGALHALHHGLGLDTRGRLDPADLPDGGTVHVVPAQLGALLDDRERRPGGPVPRVVVCGGAHVAPAVRERCARLLPGTTLLEYYGSAEHSLIATRRDDGPLRAVEDVRLTVRDGLLWVDSPQSVLGRFGAGVLHPSGPGPTTVGDRAELTADGGLIVLGRAAATVSTGGTLVAAEEVEQVLRAVPGVTDVVVAGTPHATLGMLVTAVVEARDGGPDRRALRAAARDGLSPAKRPRRWLLTRALPRLGSGQPARAEIAGGLRDGTLDAVPLGEPE</sequence>
<protein>
    <recommendedName>
        <fullName evidence="3">AMP-binding enzyme C-terminal domain-containing protein</fullName>
    </recommendedName>
</protein>
<dbReference type="Pfam" id="PF13193">
    <property type="entry name" value="AMP-binding_C"/>
    <property type="match status" value="1"/>
</dbReference>
<keyword evidence="2" id="KW-0436">Ligase</keyword>
<proteinExistence type="inferred from homology"/>
<dbReference type="Gene3D" id="3.40.50.12780">
    <property type="entry name" value="N-terminal domain of ligase-like"/>
    <property type="match status" value="1"/>
</dbReference>
<dbReference type="Gene3D" id="3.40.50.980">
    <property type="match status" value="1"/>
</dbReference>
<feature type="domain" description="AMP-binding enzyme C-terminal" evidence="3">
    <location>
        <begin position="346"/>
        <end position="419"/>
    </location>
</feature>
<dbReference type="EMBL" id="JBBJUP010000005">
    <property type="protein sequence ID" value="MEJ8278731.1"/>
    <property type="molecule type" value="Genomic_DNA"/>
</dbReference>
<name>A0ABU8T452_9PSEU</name>
<evidence type="ECO:0000259" key="3">
    <source>
        <dbReference type="Pfam" id="PF13193"/>
    </source>
</evidence>
<dbReference type="InterPro" id="IPR042099">
    <property type="entry name" value="ANL_N_sf"/>
</dbReference>
<evidence type="ECO:0000256" key="2">
    <source>
        <dbReference type="ARBA" id="ARBA00022598"/>
    </source>
</evidence>
<dbReference type="InterPro" id="IPR045851">
    <property type="entry name" value="AMP-bd_C_sf"/>
</dbReference>
<dbReference type="PANTHER" id="PTHR43201">
    <property type="entry name" value="ACYL-COA SYNTHETASE"/>
    <property type="match status" value="1"/>
</dbReference>
<evidence type="ECO:0000313" key="5">
    <source>
        <dbReference type="Proteomes" id="UP001364211"/>
    </source>
</evidence>
<comment type="similarity">
    <text evidence="1">Belongs to the ATP-dependent AMP-binding enzyme family.</text>
</comment>
<reference evidence="4 5" key="1">
    <citation type="submission" date="2024-03" db="EMBL/GenBank/DDBJ databases">
        <title>Draft genome sequence of Pseudonocardia sp. DW16-2.</title>
        <authorList>
            <person name="Duangmal K."/>
        </authorList>
    </citation>
    <scope>NUCLEOTIDE SEQUENCE [LARGE SCALE GENOMIC DNA]</scope>
    <source>
        <strain evidence="4 5">DW16-2</strain>
    </source>
</reference>
<dbReference type="PANTHER" id="PTHR43201:SF5">
    <property type="entry name" value="MEDIUM-CHAIN ACYL-COA LIGASE ACSF2, MITOCHONDRIAL"/>
    <property type="match status" value="1"/>
</dbReference>
<dbReference type="Proteomes" id="UP001364211">
    <property type="component" value="Unassembled WGS sequence"/>
</dbReference>
<dbReference type="Gene3D" id="3.30.300.30">
    <property type="match status" value="1"/>
</dbReference>